<keyword evidence="2" id="KW-1185">Reference proteome</keyword>
<dbReference type="EMBL" id="BPLR01020170">
    <property type="protein sequence ID" value="GIX75489.1"/>
    <property type="molecule type" value="Genomic_DNA"/>
</dbReference>
<dbReference type="AlphaFoldDB" id="A0AAV4MSW2"/>
<proteinExistence type="predicted"/>
<gene>
    <name evidence="1" type="ORF">CEXT_533221</name>
</gene>
<organism evidence="1 2">
    <name type="scientific">Caerostris extrusa</name>
    <name type="common">Bark spider</name>
    <name type="synonym">Caerostris bankana</name>
    <dbReference type="NCBI Taxonomy" id="172846"/>
    <lineage>
        <taxon>Eukaryota</taxon>
        <taxon>Metazoa</taxon>
        <taxon>Ecdysozoa</taxon>
        <taxon>Arthropoda</taxon>
        <taxon>Chelicerata</taxon>
        <taxon>Arachnida</taxon>
        <taxon>Araneae</taxon>
        <taxon>Araneomorphae</taxon>
        <taxon>Entelegynae</taxon>
        <taxon>Araneoidea</taxon>
        <taxon>Araneidae</taxon>
        <taxon>Caerostris</taxon>
    </lineage>
</organism>
<sequence>MFESSKFVAAIAQELGILRILCLEDGPLDMGPTRLARSISLMKSKFKTWCDSQHEERITSDFCLKKSWGYHLFNIRGIDHLMKTKSLSEEETCYVIWTYNSAFL</sequence>
<name>A0AAV4MSW2_CAEEX</name>
<evidence type="ECO:0000313" key="1">
    <source>
        <dbReference type="EMBL" id="GIX75489.1"/>
    </source>
</evidence>
<accession>A0AAV4MSW2</accession>
<evidence type="ECO:0000313" key="2">
    <source>
        <dbReference type="Proteomes" id="UP001054945"/>
    </source>
</evidence>
<comment type="caution">
    <text evidence="1">The sequence shown here is derived from an EMBL/GenBank/DDBJ whole genome shotgun (WGS) entry which is preliminary data.</text>
</comment>
<protein>
    <submittedName>
        <fullName evidence="1">Uncharacterized protein</fullName>
    </submittedName>
</protein>
<dbReference type="Proteomes" id="UP001054945">
    <property type="component" value="Unassembled WGS sequence"/>
</dbReference>
<reference evidence="1 2" key="1">
    <citation type="submission" date="2021-06" db="EMBL/GenBank/DDBJ databases">
        <title>Caerostris extrusa draft genome.</title>
        <authorList>
            <person name="Kono N."/>
            <person name="Arakawa K."/>
        </authorList>
    </citation>
    <scope>NUCLEOTIDE SEQUENCE [LARGE SCALE GENOMIC DNA]</scope>
</reference>